<sequence>MDDIFSTRIVPRMKIHMHKAWCINNDSRQDITEHEQPPQLHILQRRRFYVNGCCIIQCSKAFNA</sequence>
<name>A0AAV0LRH8_9ROSI</name>
<dbReference type="AlphaFoldDB" id="A0AAV0LRH8"/>
<evidence type="ECO:0000313" key="1">
    <source>
        <dbReference type="EMBL" id="CAI0437127.1"/>
    </source>
</evidence>
<organism evidence="1 2">
    <name type="scientific">Linum tenue</name>
    <dbReference type="NCBI Taxonomy" id="586396"/>
    <lineage>
        <taxon>Eukaryota</taxon>
        <taxon>Viridiplantae</taxon>
        <taxon>Streptophyta</taxon>
        <taxon>Embryophyta</taxon>
        <taxon>Tracheophyta</taxon>
        <taxon>Spermatophyta</taxon>
        <taxon>Magnoliopsida</taxon>
        <taxon>eudicotyledons</taxon>
        <taxon>Gunneridae</taxon>
        <taxon>Pentapetalae</taxon>
        <taxon>rosids</taxon>
        <taxon>fabids</taxon>
        <taxon>Malpighiales</taxon>
        <taxon>Linaceae</taxon>
        <taxon>Linum</taxon>
    </lineage>
</organism>
<dbReference type="EMBL" id="CAMGYJ010000006">
    <property type="protein sequence ID" value="CAI0437127.1"/>
    <property type="molecule type" value="Genomic_DNA"/>
</dbReference>
<protein>
    <submittedName>
        <fullName evidence="1">Uncharacterized protein</fullName>
    </submittedName>
</protein>
<evidence type="ECO:0000313" key="2">
    <source>
        <dbReference type="Proteomes" id="UP001154282"/>
    </source>
</evidence>
<accession>A0AAV0LRH8</accession>
<proteinExistence type="predicted"/>
<keyword evidence="2" id="KW-1185">Reference proteome</keyword>
<comment type="caution">
    <text evidence="1">The sequence shown here is derived from an EMBL/GenBank/DDBJ whole genome shotgun (WGS) entry which is preliminary data.</text>
</comment>
<gene>
    <name evidence="1" type="ORF">LITE_LOCUS25347</name>
</gene>
<dbReference type="Proteomes" id="UP001154282">
    <property type="component" value="Unassembled WGS sequence"/>
</dbReference>
<reference evidence="1" key="1">
    <citation type="submission" date="2022-08" db="EMBL/GenBank/DDBJ databases">
        <authorList>
            <person name="Gutierrez-Valencia J."/>
        </authorList>
    </citation>
    <scope>NUCLEOTIDE SEQUENCE</scope>
</reference>